<reference evidence="1" key="1">
    <citation type="journal article" date="2015" name="Nature">
        <title>Complex archaea that bridge the gap between prokaryotes and eukaryotes.</title>
        <authorList>
            <person name="Spang A."/>
            <person name="Saw J.H."/>
            <person name="Jorgensen S.L."/>
            <person name="Zaremba-Niedzwiedzka K."/>
            <person name="Martijn J."/>
            <person name="Lind A.E."/>
            <person name="van Eijk R."/>
            <person name="Schleper C."/>
            <person name="Guy L."/>
            <person name="Ettema T.J."/>
        </authorList>
    </citation>
    <scope>NUCLEOTIDE SEQUENCE</scope>
</reference>
<dbReference type="AlphaFoldDB" id="A0A0F8X9X9"/>
<protein>
    <submittedName>
        <fullName evidence="1">Uncharacterized protein</fullName>
    </submittedName>
</protein>
<feature type="non-terminal residue" evidence="1">
    <location>
        <position position="1"/>
    </location>
</feature>
<gene>
    <name evidence="1" type="ORF">LCGC14_3050830</name>
</gene>
<comment type="caution">
    <text evidence="1">The sequence shown here is derived from an EMBL/GenBank/DDBJ whole genome shotgun (WGS) entry which is preliminary data.</text>
</comment>
<accession>A0A0F8X9X9</accession>
<name>A0A0F8X9X9_9ZZZZ</name>
<evidence type="ECO:0000313" key="1">
    <source>
        <dbReference type="EMBL" id="KKK57800.1"/>
    </source>
</evidence>
<dbReference type="EMBL" id="LAZR01064294">
    <property type="protein sequence ID" value="KKK57800.1"/>
    <property type="molecule type" value="Genomic_DNA"/>
</dbReference>
<sequence length="60" mass="6603">APPGVLVPFVFRECQALWEIIHPFQWESAVAPSGYVAPLEYVPAPSGYRKKAGGTALWDM</sequence>
<proteinExistence type="predicted"/>
<organism evidence="1">
    <name type="scientific">marine sediment metagenome</name>
    <dbReference type="NCBI Taxonomy" id="412755"/>
    <lineage>
        <taxon>unclassified sequences</taxon>
        <taxon>metagenomes</taxon>
        <taxon>ecological metagenomes</taxon>
    </lineage>
</organism>